<dbReference type="PROSITE" id="PS51257">
    <property type="entry name" value="PROKAR_LIPOPROTEIN"/>
    <property type="match status" value="1"/>
</dbReference>
<gene>
    <name evidence="3" type="ORF">FF125_13090</name>
</gene>
<evidence type="ECO:0000256" key="1">
    <source>
        <dbReference type="SAM" id="SignalP"/>
    </source>
</evidence>
<dbReference type="GO" id="GO:0030246">
    <property type="term" value="F:carbohydrate binding"/>
    <property type="evidence" value="ECO:0007669"/>
    <property type="project" value="InterPro"/>
</dbReference>
<dbReference type="GO" id="GO:0016052">
    <property type="term" value="P:carbohydrate catabolic process"/>
    <property type="evidence" value="ECO:0007669"/>
    <property type="project" value="InterPro"/>
</dbReference>
<reference evidence="3 4" key="1">
    <citation type="submission" date="2019-05" db="EMBL/GenBank/DDBJ databases">
        <title>Algicella ahnfeltiae gen. nov., sp. nov., a novel marine bacterium of the family Flavobacteriaceae isolated from a red alga.</title>
        <authorList>
            <person name="Nedashkovskaya O.I."/>
            <person name="Kukhlevskiy A.D."/>
            <person name="Kim S.-G."/>
            <person name="Zhukova N.V."/>
            <person name="Mikhailov V.V."/>
        </authorList>
    </citation>
    <scope>NUCLEOTIDE SEQUENCE [LARGE SCALE GENOMIC DNA]</scope>
    <source>
        <strain evidence="3 4">10Alg115</strain>
    </source>
</reference>
<evidence type="ECO:0000313" key="3">
    <source>
        <dbReference type="EMBL" id="QCX39327.1"/>
    </source>
</evidence>
<dbReference type="CDD" id="cd09620">
    <property type="entry name" value="CBM9_like_3"/>
    <property type="match status" value="1"/>
</dbReference>
<feature type="chain" id="PRO_5023072659" evidence="1">
    <location>
        <begin position="22"/>
        <end position="356"/>
    </location>
</feature>
<organism evidence="3 4">
    <name type="scientific">Aureibaculum algae</name>
    <dbReference type="NCBI Taxonomy" id="2584122"/>
    <lineage>
        <taxon>Bacteria</taxon>
        <taxon>Pseudomonadati</taxon>
        <taxon>Bacteroidota</taxon>
        <taxon>Flavobacteriia</taxon>
        <taxon>Flavobacteriales</taxon>
        <taxon>Flavobacteriaceae</taxon>
        <taxon>Aureibaculum</taxon>
    </lineage>
</organism>
<dbReference type="SUPFAM" id="SSF49344">
    <property type="entry name" value="CBD9-like"/>
    <property type="match status" value="1"/>
</dbReference>
<proteinExistence type="predicted"/>
<dbReference type="KEGG" id="fbe:FF125_13090"/>
<sequence>MKYIVKLTFVFSVFTSLIACAQLKENLPRTHIAYKATEEISIDGFANEDAWQNVPWSENFIDIEGVKNPLYRTNVKMLWDEHFYYILAKIEEPHVWANLKQRDTIIFYNNDFEVFIDPDGDSHNYFEIEVNALNTVWELFVAKPYRESGEQILNDWNITGLKTAVHVDGTLNNPNDTDKGWTVEIAIPWKTFRKTYFENNVPRDKFWRVNFSRVNWDYDLVNGKYDRKKGENEKYLPEYNWVWSSMGVINMHEPEKWGYVYFSTKKAGEKDTFSIPDDEKIKWKLFELYRNQKAYYYKNKKFSTSLDEVGFSNITIKNSNIKLIMDNHSTGFNISAKSPFTGKTIIIKEDGKLLVK</sequence>
<dbReference type="PANTHER" id="PTHR35532:SF5">
    <property type="entry name" value="CARBOHYDRATE-BINDING DOMAIN-CONTAINING PROTEIN"/>
    <property type="match status" value="1"/>
</dbReference>
<feature type="signal peptide" evidence="1">
    <location>
        <begin position="1"/>
        <end position="21"/>
    </location>
</feature>
<keyword evidence="1" id="KW-0732">Signal</keyword>
<accession>A0A5B7TWQ8</accession>
<dbReference type="RefSeq" id="WP_138950186.1">
    <property type="nucleotide sequence ID" value="NZ_CP040749.1"/>
</dbReference>
<dbReference type="EMBL" id="CP040749">
    <property type="protein sequence ID" value="QCX39327.1"/>
    <property type="molecule type" value="Genomic_DNA"/>
</dbReference>
<keyword evidence="4" id="KW-1185">Reference proteome</keyword>
<dbReference type="PANTHER" id="PTHR35532">
    <property type="entry name" value="SIMILAR TO POLYHYDROXYALKANOATE DEPOLYMERASE"/>
    <property type="match status" value="1"/>
</dbReference>
<protein>
    <submittedName>
        <fullName evidence="3">Carbohydrate-binding family 9-like protein</fullName>
    </submittedName>
</protein>
<name>A0A5B7TWQ8_9FLAO</name>
<evidence type="ECO:0000313" key="4">
    <source>
        <dbReference type="Proteomes" id="UP000306229"/>
    </source>
</evidence>
<dbReference type="Gene3D" id="2.60.40.1190">
    <property type="match status" value="1"/>
</dbReference>
<dbReference type="InterPro" id="IPR010502">
    <property type="entry name" value="Carb-bd_dom_fam9"/>
</dbReference>
<dbReference type="GO" id="GO:0004553">
    <property type="term" value="F:hydrolase activity, hydrolyzing O-glycosyl compounds"/>
    <property type="evidence" value="ECO:0007669"/>
    <property type="project" value="InterPro"/>
</dbReference>
<feature type="domain" description="Carbohydrate-binding" evidence="2">
    <location>
        <begin position="42"/>
        <end position="195"/>
    </location>
</feature>
<dbReference type="Proteomes" id="UP000306229">
    <property type="component" value="Chromosome"/>
</dbReference>
<dbReference type="OrthoDB" id="9786766at2"/>
<dbReference type="AlphaFoldDB" id="A0A5B7TWQ8"/>
<evidence type="ECO:0000259" key="2">
    <source>
        <dbReference type="Pfam" id="PF06452"/>
    </source>
</evidence>
<dbReference type="Pfam" id="PF06452">
    <property type="entry name" value="CBM9_1"/>
    <property type="match status" value="1"/>
</dbReference>